<evidence type="ECO:0000256" key="2">
    <source>
        <dbReference type="ARBA" id="ARBA00022723"/>
    </source>
</evidence>
<dbReference type="GeneID" id="72429290"/>
<evidence type="ECO:0000313" key="7">
    <source>
        <dbReference type="Proteomes" id="UP000001175"/>
    </source>
</evidence>
<evidence type="ECO:0000256" key="1">
    <source>
        <dbReference type="ARBA" id="ARBA00022670"/>
    </source>
</evidence>
<dbReference type="SUPFAM" id="SSF55486">
    <property type="entry name" value="Metalloproteases ('zincins'), catalytic domain"/>
    <property type="match status" value="1"/>
</dbReference>
<keyword evidence="4" id="KW-0862">Zinc</keyword>
<organism evidence="6 7">
    <name type="scientific">Synechococcus sp. (strain ATCC 27144 / PCC 6301 / SAUG 1402/1)</name>
    <name type="common">Anacystis nidulans</name>
    <dbReference type="NCBI Taxonomy" id="269084"/>
    <lineage>
        <taxon>Bacteria</taxon>
        <taxon>Bacillati</taxon>
        <taxon>Cyanobacteriota</taxon>
        <taxon>Cyanophyceae</taxon>
        <taxon>Synechococcales</taxon>
        <taxon>Synechococcaceae</taxon>
        <taxon>Synechococcus</taxon>
    </lineage>
</organism>
<dbReference type="RefSeq" id="WP_011243363.1">
    <property type="nucleotide sequence ID" value="NC_006576.1"/>
</dbReference>
<proteinExistence type="predicted"/>
<feature type="domain" description="Peptidase metallopeptidase" evidence="5">
    <location>
        <begin position="99"/>
        <end position="260"/>
    </location>
</feature>
<dbReference type="eggNOG" id="COG5549">
    <property type="taxonomic scope" value="Bacteria"/>
</dbReference>
<dbReference type="SMART" id="SM00235">
    <property type="entry name" value="ZnMc"/>
    <property type="match status" value="1"/>
</dbReference>
<reference evidence="6 7" key="1">
    <citation type="journal article" date="2007" name="Photosyn. Res.">
        <title>Complete nucleotide sequence of the freshwater unicellular cyanobacterium Synechococcus elongatus PCC 6301 chromosome: gene content and organization.</title>
        <authorList>
            <person name="Sugita C."/>
            <person name="Ogata K."/>
            <person name="Shikata M."/>
            <person name="Jikuya H."/>
            <person name="Takano J."/>
            <person name="Furumichi M."/>
            <person name="Kanehisa M."/>
            <person name="Omata T."/>
            <person name="Sugiura M."/>
            <person name="Sugita M."/>
        </authorList>
    </citation>
    <scope>NUCLEOTIDE SEQUENCE [LARGE SCALE GENOMIC DNA]</scope>
    <source>
        <strain evidence="7">ATCC 27144 / PCC 6301 / SAUG 1402/1</strain>
    </source>
</reference>
<keyword evidence="1" id="KW-0645">Protease</keyword>
<keyword evidence="2" id="KW-0479">Metal-binding</keyword>
<evidence type="ECO:0000256" key="4">
    <source>
        <dbReference type="ARBA" id="ARBA00022833"/>
    </source>
</evidence>
<evidence type="ECO:0000259" key="5">
    <source>
        <dbReference type="SMART" id="SM00235"/>
    </source>
</evidence>
<dbReference type="GO" id="GO:0006508">
    <property type="term" value="P:proteolysis"/>
    <property type="evidence" value="ECO:0007669"/>
    <property type="project" value="UniProtKB-KW"/>
</dbReference>
<accession>A0A0H3K8B2</accession>
<dbReference type="GO" id="GO:0004222">
    <property type="term" value="F:metalloendopeptidase activity"/>
    <property type="evidence" value="ECO:0007669"/>
    <property type="project" value="InterPro"/>
</dbReference>
<evidence type="ECO:0000256" key="3">
    <source>
        <dbReference type="ARBA" id="ARBA00022801"/>
    </source>
</evidence>
<protein>
    <recommendedName>
        <fullName evidence="5">Peptidase metallopeptidase domain-containing protein</fullName>
    </recommendedName>
</protein>
<sequence length="277" mass="30906">MQAGSTAPLASSVRVQRSRLWRQGLLLSLLLTLLAVALPIASHSASPSDRCQADRSRQVLSNSTELPIAQRVHPLPGNWAGLPQSSNHYLEAIAPSRYGYLVWAVSPLCIYIEPASVGDTAAEQRQQQWQQAVNQAVADWRPYFDLQLVSNPAKADISIWRRSPPLRRNADGQLDRARTAETSLVFYREGDRALPRYRIDLGLTQGFAGLVSTARHELGHAFGLWGHSDQPEDVMYVAQSSRNIQLTDRDLGTLRHLYQQPTQLGWPLPRSQDGRSQ</sequence>
<dbReference type="Gene3D" id="3.40.390.10">
    <property type="entry name" value="Collagenase (Catalytic Domain)"/>
    <property type="match status" value="1"/>
</dbReference>
<name>A0A0H3K8B2_SYNP6</name>
<dbReference type="EMBL" id="AP008231">
    <property type="protein sequence ID" value="BAD79241.1"/>
    <property type="molecule type" value="Genomic_DNA"/>
</dbReference>
<dbReference type="InterPro" id="IPR001818">
    <property type="entry name" value="Pept_M10_metallopeptidase"/>
</dbReference>
<dbReference type="InterPro" id="IPR006026">
    <property type="entry name" value="Peptidase_Metallo"/>
</dbReference>
<dbReference type="KEGG" id="syc:syc1051_d"/>
<dbReference type="GO" id="GO:0031012">
    <property type="term" value="C:extracellular matrix"/>
    <property type="evidence" value="ECO:0007669"/>
    <property type="project" value="InterPro"/>
</dbReference>
<dbReference type="GO" id="GO:0008270">
    <property type="term" value="F:zinc ion binding"/>
    <property type="evidence" value="ECO:0007669"/>
    <property type="project" value="InterPro"/>
</dbReference>
<dbReference type="CDD" id="cd04279">
    <property type="entry name" value="ZnMc_MMP_like_1"/>
    <property type="match status" value="1"/>
</dbReference>
<dbReference type="Proteomes" id="UP000001175">
    <property type="component" value="Chromosome"/>
</dbReference>
<keyword evidence="3" id="KW-0378">Hydrolase</keyword>
<gene>
    <name evidence="6" type="ordered locus">syc1051_d</name>
</gene>
<evidence type="ECO:0000313" key="6">
    <source>
        <dbReference type="EMBL" id="BAD79241.1"/>
    </source>
</evidence>
<dbReference type="AlphaFoldDB" id="A0A0H3K8B2"/>
<dbReference type="Pfam" id="PF00413">
    <property type="entry name" value="Peptidase_M10"/>
    <property type="match status" value="1"/>
</dbReference>
<dbReference type="InterPro" id="IPR024079">
    <property type="entry name" value="MetalloPept_cat_dom_sf"/>
</dbReference>